<evidence type="ECO:0000256" key="1">
    <source>
        <dbReference type="SAM" id="Coils"/>
    </source>
</evidence>
<keyword evidence="4" id="KW-1185">Reference proteome</keyword>
<feature type="coiled-coil region" evidence="1">
    <location>
        <begin position="271"/>
        <end position="356"/>
    </location>
</feature>
<evidence type="ECO:0000313" key="3">
    <source>
        <dbReference type="EMBL" id="CAG5119109.1"/>
    </source>
</evidence>
<feature type="compositionally biased region" description="Basic and acidic residues" evidence="2">
    <location>
        <begin position="494"/>
        <end position="506"/>
    </location>
</feature>
<reference evidence="3" key="1">
    <citation type="submission" date="2021-04" db="EMBL/GenBank/DDBJ databases">
        <authorList>
            <consortium name="Molecular Ecology Group"/>
        </authorList>
    </citation>
    <scope>NUCLEOTIDE SEQUENCE</scope>
</reference>
<dbReference type="OrthoDB" id="10262255at2759"/>
<keyword evidence="1" id="KW-0175">Coiled coil</keyword>
<dbReference type="PANTHER" id="PTHR34649:SF1">
    <property type="entry name" value="CILIA- AND FLAGELLA-ASSOCIATED PROTEIN 99"/>
    <property type="match status" value="1"/>
</dbReference>
<dbReference type="EMBL" id="CAJHNH020000657">
    <property type="protein sequence ID" value="CAG5119109.1"/>
    <property type="molecule type" value="Genomic_DNA"/>
</dbReference>
<dbReference type="Proteomes" id="UP000678393">
    <property type="component" value="Unassembled WGS sequence"/>
</dbReference>
<evidence type="ECO:0000256" key="2">
    <source>
        <dbReference type="SAM" id="MobiDB-lite"/>
    </source>
</evidence>
<feature type="region of interest" description="Disordered" evidence="2">
    <location>
        <begin position="485"/>
        <end position="506"/>
    </location>
</feature>
<evidence type="ECO:0000313" key="4">
    <source>
        <dbReference type="Proteomes" id="UP000678393"/>
    </source>
</evidence>
<protein>
    <recommendedName>
        <fullName evidence="5">Cilia and flagella associated protein 99</fullName>
    </recommendedName>
</protein>
<name>A0A8S3YPX8_9EUPU</name>
<accession>A0A8S3YPX8</accession>
<dbReference type="InterPro" id="IPR039341">
    <property type="entry name" value="CFAP99"/>
</dbReference>
<dbReference type="PANTHER" id="PTHR34649">
    <property type="entry name" value="CILIA- AND FLAGELLA-ASSOCIATED PROTEIN 99"/>
    <property type="match status" value="1"/>
</dbReference>
<evidence type="ECO:0008006" key="5">
    <source>
        <dbReference type="Google" id="ProtNLM"/>
    </source>
</evidence>
<proteinExistence type="predicted"/>
<organism evidence="3 4">
    <name type="scientific">Candidula unifasciata</name>
    <dbReference type="NCBI Taxonomy" id="100452"/>
    <lineage>
        <taxon>Eukaryota</taxon>
        <taxon>Metazoa</taxon>
        <taxon>Spiralia</taxon>
        <taxon>Lophotrochozoa</taxon>
        <taxon>Mollusca</taxon>
        <taxon>Gastropoda</taxon>
        <taxon>Heterobranchia</taxon>
        <taxon>Euthyneura</taxon>
        <taxon>Panpulmonata</taxon>
        <taxon>Eupulmonata</taxon>
        <taxon>Stylommatophora</taxon>
        <taxon>Helicina</taxon>
        <taxon>Helicoidea</taxon>
        <taxon>Geomitridae</taxon>
        <taxon>Candidula</taxon>
    </lineage>
</organism>
<sequence length="539" mass="62825">FFNFMFDETKLVTWIKDGWNKVYEPSYVQTHLLSPICRWLPELWDFIKILKNRIDNKQIPTEKTPAFTETKPFNLTKPRARAIPIPEQVPKLMKSKPPPKSLYRPPAIKEAIENQKEENKRKAEEHLLNASKIQFSCANPEKSERTKQIIQNIICEENAKVDSNRIKARPAPEFKKDHLPIKMTSAAILREGLLYQKQENDIIEKLRKLETGAHDASDFYKWQTEKRQQDLEMKLAACEERRLMGKLSHEEAILARANLIAENQSKAQSMKKEAADKMRDYLKQKMEMEKEMKMIVENTLAGHKMAKDAKKHIQEYKQKIAQEVKEENLDLMKQALAEAEEELRCKMKLIQEIRAMEATPIRNTKMVDLTSTSGYGLLSEMSIAELRERLAILKAKEKEEQEVKRDNIITIKQNKAEYISEMMDMITKYRTEQTKSAACKLEQEKKNISTSAPLKNDSLIELERKVQEKREERLREQQKIQQLLSHSTARRKKAEISQKKPVEASHRKVLEEAQGRAARLLSETFSDEHLRQTSAISIS</sequence>
<feature type="non-terminal residue" evidence="3">
    <location>
        <position position="539"/>
    </location>
</feature>
<comment type="caution">
    <text evidence="3">The sequence shown here is derived from an EMBL/GenBank/DDBJ whole genome shotgun (WGS) entry which is preliminary data.</text>
</comment>
<dbReference type="AlphaFoldDB" id="A0A8S3YPX8"/>
<gene>
    <name evidence="3" type="ORF">CUNI_LOCUS4667</name>
</gene>